<gene>
    <name evidence="2" type="ORF">GQ55_4G360200</name>
</gene>
<accession>A0A2T7E3R9</accession>
<evidence type="ECO:0000313" key="2">
    <source>
        <dbReference type="EMBL" id="PUZ62466.1"/>
    </source>
</evidence>
<proteinExistence type="predicted"/>
<feature type="compositionally biased region" description="Acidic residues" evidence="1">
    <location>
        <begin position="248"/>
        <end position="261"/>
    </location>
</feature>
<protein>
    <submittedName>
        <fullName evidence="2">Uncharacterized protein</fullName>
    </submittedName>
</protein>
<evidence type="ECO:0000313" key="3">
    <source>
        <dbReference type="Proteomes" id="UP000244336"/>
    </source>
</evidence>
<sequence length="525" mass="59571">MDSPDGNDWNLYGMDLLQAEEDDQENHALVSDSDGPYYYSDDEADTVQARYFHICSLTQVDHIRCYPRRYSRVIHFILSSFCFGEAKEMLNGIQRALIDQGCRSVRNFGRLEQADDLNTTLGRVYRKLLNVGRLFQQRLIDLDLPSSLSEFVQQLALDGVHIQPPNVTNHVNAITIGLKAMIDSVSTAAGGSVQFAGPVDYTELNHCAQYIMRRIKALGQQRVNYPSDVDPVEAFPQDDPRVPVLNGSEEEDKEGKEEEEQDFAETYVPYFDLDQLPLPDDEIDPEVHAWVSDSDDSCDQHDDDDNIMAQDILIRGLINLQYIRNFPKKYSHCQYYIIASFCFAGIPELLHGIREESEKLSWLWVGNMERFRQAYGIRATRGHICLDLDAIRKLLHCGQIDQVLVDSLAGSLMHLDFTSTSLQPHFIRYFVDNIATGLQDFLSAIPSDAAVVWAAEPPYLDDLAVLKSHLEFVTERVDALENQHAYYLKNIKRPELLPPCLGPLHCPSHLHSCPQNILEAYDAGS</sequence>
<dbReference type="AlphaFoldDB" id="A0A2T7E3R9"/>
<dbReference type="Gramene" id="PUZ62466">
    <property type="protein sequence ID" value="PUZ62466"/>
    <property type="gene ID" value="GQ55_4G360200"/>
</dbReference>
<reference evidence="2 3" key="1">
    <citation type="submission" date="2018-04" db="EMBL/GenBank/DDBJ databases">
        <title>WGS assembly of Panicum hallii var. hallii HAL2.</title>
        <authorList>
            <person name="Lovell J."/>
            <person name="Jenkins J."/>
            <person name="Lowry D."/>
            <person name="Mamidi S."/>
            <person name="Sreedasyam A."/>
            <person name="Weng X."/>
            <person name="Barry K."/>
            <person name="Bonette J."/>
            <person name="Campitelli B."/>
            <person name="Daum C."/>
            <person name="Gordon S."/>
            <person name="Gould B."/>
            <person name="Lipzen A."/>
            <person name="MacQueen A."/>
            <person name="Palacio-Mejia J."/>
            <person name="Plott C."/>
            <person name="Shakirov E."/>
            <person name="Shu S."/>
            <person name="Yoshinaga Y."/>
            <person name="Zane M."/>
            <person name="Rokhsar D."/>
            <person name="Grimwood J."/>
            <person name="Schmutz J."/>
            <person name="Juenger T."/>
        </authorList>
    </citation>
    <scope>NUCLEOTIDE SEQUENCE [LARGE SCALE GENOMIC DNA]</scope>
    <source>
        <strain evidence="3">cv. HAL2</strain>
    </source>
</reference>
<name>A0A2T7E3R9_9POAL</name>
<organism evidence="2 3">
    <name type="scientific">Panicum hallii var. hallii</name>
    <dbReference type="NCBI Taxonomy" id="1504633"/>
    <lineage>
        <taxon>Eukaryota</taxon>
        <taxon>Viridiplantae</taxon>
        <taxon>Streptophyta</taxon>
        <taxon>Embryophyta</taxon>
        <taxon>Tracheophyta</taxon>
        <taxon>Spermatophyta</taxon>
        <taxon>Magnoliopsida</taxon>
        <taxon>Liliopsida</taxon>
        <taxon>Poales</taxon>
        <taxon>Poaceae</taxon>
        <taxon>PACMAD clade</taxon>
        <taxon>Panicoideae</taxon>
        <taxon>Panicodae</taxon>
        <taxon>Paniceae</taxon>
        <taxon>Panicinae</taxon>
        <taxon>Panicum</taxon>
        <taxon>Panicum sect. Panicum</taxon>
    </lineage>
</organism>
<dbReference type="OrthoDB" id="10377968at2759"/>
<feature type="region of interest" description="Disordered" evidence="1">
    <location>
        <begin position="231"/>
        <end position="261"/>
    </location>
</feature>
<dbReference type="Proteomes" id="UP000244336">
    <property type="component" value="Chromosome 4"/>
</dbReference>
<keyword evidence="3" id="KW-1185">Reference proteome</keyword>
<evidence type="ECO:0000256" key="1">
    <source>
        <dbReference type="SAM" id="MobiDB-lite"/>
    </source>
</evidence>
<dbReference type="EMBL" id="CM009752">
    <property type="protein sequence ID" value="PUZ62466.1"/>
    <property type="molecule type" value="Genomic_DNA"/>
</dbReference>